<reference evidence="5" key="1">
    <citation type="submission" date="2017-11" db="EMBL/GenBank/DDBJ databases">
        <authorList>
            <person name="Wang Y.-W."/>
            <person name="Wan P.-J."/>
            <person name="Li G.-Q."/>
        </authorList>
    </citation>
    <scope>NUCLEOTIDE SEQUENCE</scope>
</reference>
<dbReference type="Pfam" id="PF00379">
    <property type="entry name" value="Chitin_bind_4"/>
    <property type="match status" value="1"/>
</dbReference>
<name>A0A3S7SJS1_LEPDE</name>
<dbReference type="InterPro" id="IPR000618">
    <property type="entry name" value="Insect_cuticle"/>
</dbReference>
<dbReference type="PRINTS" id="PR00947">
    <property type="entry name" value="CUTICLE"/>
</dbReference>
<evidence type="ECO:0000256" key="4">
    <source>
        <dbReference type="SAM" id="SignalP"/>
    </source>
</evidence>
<dbReference type="PROSITE" id="PS00233">
    <property type="entry name" value="CHIT_BIND_RR_1"/>
    <property type="match status" value="1"/>
</dbReference>
<dbReference type="PROSITE" id="PS51155">
    <property type="entry name" value="CHIT_BIND_RR_2"/>
    <property type="match status" value="1"/>
</dbReference>
<evidence type="ECO:0000256" key="3">
    <source>
        <dbReference type="SAM" id="MobiDB-lite"/>
    </source>
</evidence>
<accession>A0A3S7SJS1</accession>
<dbReference type="AlphaFoldDB" id="A0A3S7SJS1"/>
<dbReference type="GO" id="GO:0005615">
    <property type="term" value="C:extracellular space"/>
    <property type="evidence" value="ECO:0007669"/>
    <property type="project" value="TreeGrafter"/>
</dbReference>
<sequence>MAMNKMKSIPLFITFMSIARSEPPNTDYGTPLGAPLTSYGTPNYNEGHNGQGHHDHHGDSGEPKSYEFGYQVKDDYTGTNYNRKESSDGNQVRGEYRVALPDGRTQIVTYWADWQSGFHADVRYEGEAQFPDQYNKDNRGYNNGGYGNGGGYNGGVSNQYGAPGFGNTGYADGPATSSAINNLAAGHDNYNYNNNHYDSYNTGYNKAPPSSVYGAV</sequence>
<feature type="signal peptide" evidence="4">
    <location>
        <begin position="1"/>
        <end position="21"/>
    </location>
</feature>
<protein>
    <submittedName>
        <fullName evidence="5">Cuticular protein 142</fullName>
    </submittedName>
</protein>
<evidence type="ECO:0000256" key="2">
    <source>
        <dbReference type="PROSITE-ProRule" id="PRU00497"/>
    </source>
</evidence>
<dbReference type="PANTHER" id="PTHR12236">
    <property type="entry name" value="STRUCTURAL CONTITUENT OF CUTICLE"/>
    <property type="match status" value="1"/>
</dbReference>
<feature type="chain" id="PRO_5019003500" evidence="4">
    <location>
        <begin position="22"/>
        <end position="216"/>
    </location>
</feature>
<evidence type="ECO:0000256" key="1">
    <source>
        <dbReference type="ARBA" id="ARBA00022460"/>
    </source>
</evidence>
<proteinExistence type="evidence at transcript level"/>
<keyword evidence="1 2" id="KW-0193">Cuticle</keyword>
<dbReference type="InterPro" id="IPR031311">
    <property type="entry name" value="CHIT_BIND_RR_consensus"/>
</dbReference>
<feature type="compositionally biased region" description="Basic and acidic residues" evidence="3">
    <location>
        <begin position="52"/>
        <end position="65"/>
    </location>
</feature>
<dbReference type="EMBL" id="MG601706">
    <property type="protein sequence ID" value="AYA50031.1"/>
    <property type="molecule type" value="mRNA"/>
</dbReference>
<evidence type="ECO:0000313" key="5">
    <source>
        <dbReference type="EMBL" id="AYA50031.1"/>
    </source>
</evidence>
<dbReference type="InterPro" id="IPR051217">
    <property type="entry name" value="Insect_Cuticle_Struc_Prot"/>
</dbReference>
<dbReference type="GO" id="GO:0042302">
    <property type="term" value="F:structural constituent of cuticle"/>
    <property type="evidence" value="ECO:0007669"/>
    <property type="project" value="UniProtKB-UniRule"/>
</dbReference>
<dbReference type="OrthoDB" id="6365837at2759"/>
<organism evidence="5">
    <name type="scientific">Leptinotarsa decemlineata</name>
    <name type="common">Colorado potato beetle</name>
    <name type="synonym">Doryphora decemlineata</name>
    <dbReference type="NCBI Taxonomy" id="7539"/>
    <lineage>
        <taxon>Eukaryota</taxon>
        <taxon>Metazoa</taxon>
        <taxon>Ecdysozoa</taxon>
        <taxon>Arthropoda</taxon>
        <taxon>Hexapoda</taxon>
        <taxon>Insecta</taxon>
        <taxon>Pterygota</taxon>
        <taxon>Neoptera</taxon>
        <taxon>Endopterygota</taxon>
        <taxon>Coleoptera</taxon>
        <taxon>Polyphaga</taxon>
        <taxon>Cucujiformia</taxon>
        <taxon>Chrysomeloidea</taxon>
        <taxon>Chrysomelidae</taxon>
        <taxon>Chrysomelinae</taxon>
        <taxon>Doryphorini</taxon>
        <taxon>Leptinotarsa</taxon>
    </lineage>
</organism>
<keyword evidence="4" id="KW-0732">Signal</keyword>
<dbReference type="GO" id="GO:0031012">
    <property type="term" value="C:extracellular matrix"/>
    <property type="evidence" value="ECO:0007669"/>
    <property type="project" value="TreeGrafter"/>
</dbReference>
<dbReference type="PANTHER" id="PTHR12236:SF79">
    <property type="entry name" value="CUTICULAR PROTEIN 50CB-RELATED"/>
    <property type="match status" value="1"/>
</dbReference>
<feature type="region of interest" description="Disordered" evidence="3">
    <location>
        <begin position="38"/>
        <end position="67"/>
    </location>
</feature>